<accession>A0A1A2W2N2</accession>
<dbReference type="EMBL" id="LZJY01000088">
    <property type="protein sequence ID" value="OBI07814.1"/>
    <property type="molecule type" value="Genomic_DNA"/>
</dbReference>
<dbReference type="Proteomes" id="UP000092207">
    <property type="component" value="Unassembled WGS sequence"/>
</dbReference>
<reference evidence="3 4" key="1">
    <citation type="submission" date="2016-06" db="EMBL/GenBank/DDBJ databases">
        <authorList>
            <person name="Kjaerup R.B."/>
            <person name="Dalgaard T.S."/>
            <person name="Juul-Madsen H.R."/>
        </authorList>
    </citation>
    <scope>NUCLEOTIDE SEQUENCE [LARGE SCALE GENOMIC DNA]</scope>
    <source>
        <strain evidence="3 4">E2838</strain>
    </source>
</reference>
<dbReference type="RefSeq" id="WP_067302361.1">
    <property type="nucleotide sequence ID" value="NZ_LZJY01000088.1"/>
</dbReference>
<feature type="domain" description="DUF732" evidence="2">
    <location>
        <begin position="33"/>
        <end position="102"/>
    </location>
</feature>
<comment type="caution">
    <text evidence="3">The sequence shown here is derived from an EMBL/GenBank/DDBJ whole genome shotgun (WGS) entry which is preliminary data.</text>
</comment>
<dbReference type="Pfam" id="PF05305">
    <property type="entry name" value="DUF732"/>
    <property type="match status" value="1"/>
</dbReference>
<proteinExistence type="predicted"/>
<dbReference type="AlphaFoldDB" id="A0A1A2W2N2"/>
<feature type="chain" id="PRO_5008316799" description="DUF732 domain-containing protein" evidence="1">
    <location>
        <begin position="30"/>
        <end position="121"/>
    </location>
</feature>
<protein>
    <recommendedName>
        <fullName evidence="2">DUF732 domain-containing protein</fullName>
    </recommendedName>
</protein>
<evidence type="ECO:0000313" key="3">
    <source>
        <dbReference type="EMBL" id="OBI07814.1"/>
    </source>
</evidence>
<dbReference type="InterPro" id="IPR007969">
    <property type="entry name" value="DUF732"/>
</dbReference>
<gene>
    <name evidence="3" type="ORF">A5679_10255</name>
</gene>
<keyword evidence="1" id="KW-0732">Signal</keyword>
<organism evidence="3 4">
    <name type="scientific">Mycobacterium scrofulaceum</name>
    <dbReference type="NCBI Taxonomy" id="1783"/>
    <lineage>
        <taxon>Bacteria</taxon>
        <taxon>Bacillati</taxon>
        <taxon>Actinomycetota</taxon>
        <taxon>Actinomycetes</taxon>
        <taxon>Mycobacteriales</taxon>
        <taxon>Mycobacteriaceae</taxon>
        <taxon>Mycobacterium</taxon>
    </lineage>
</organism>
<evidence type="ECO:0000313" key="4">
    <source>
        <dbReference type="Proteomes" id="UP000092207"/>
    </source>
</evidence>
<evidence type="ECO:0000259" key="2">
    <source>
        <dbReference type="Pfam" id="PF05305"/>
    </source>
</evidence>
<evidence type="ECO:0000256" key="1">
    <source>
        <dbReference type="SAM" id="SignalP"/>
    </source>
</evidence>
<feature type="signal peptide" evidence="1">
    <location>
        <begin position="1"/>
        <end position="29"/>
    </location>
</feature>
<name>A0A1A2W2N2_MYCSC</name>
<sequence>MNVGAGTRSTIAAATLAVVALLAAAPAAADPSDDAFLGALADNGIVMNDPDTAISMARSVCAGLDNNQAPGLLAMKAMKGTTLTPKQAGFFVGLSVSAYCPQYKGQIGDSLDWLNMPPPLM</sequence>